<gene>
    <name evidence="1" type="ORF">M6B38_162555</name>
    <name evidence="2" type="ORF">M6B38_342410</name>
</gene>
<name>A0AAX6EZP4_IRIPA</name>
<organism evidence="1 3">
    <name type="scientific">Iris pallida</name>
    <name type="common">Sweet iris</name>
    <dbReference type="NCBI Taxonomy" id="29817"/>
    <lineage>
        <taxon>Eukaryota</taxon>
        <taxon>Viridiplantae</taxon>
        <taxon>Streptophyta</taxon>
        <taxon>Embryophyta</taxon>
        <taxon>Tracheophyta</taxon>
        <taxon>Spermatophyta</taxon>
        <taxon>Magnoliopsida</taxon>
        <taxon>Liliopsida</taxon>
        <taxon>Asparagales</taxon>
        <taxon>Iridaceae</taxon>
        <taxon>Iridoideae</taxon>
        <taxon>Irideae</taxon>
        <taxon>Iris</taxon>
    </lineage>
</organism>
<accession>A0AAX6EZP4</accession>
<dbReference type="EMBL" id="JANAVB010033015">
    <property type="protein sequence ID" value="KAJ6809657.1"/>
    <property type="molecule type" value="Genomic_DNA"/>
</dbReference>
<dbReference type="EMBL" id="JANAVB010015600">
    <property type="protein sequence ID" value="KAJ6832943.1"/>
    <property type="molecule type" value="Genomic_DNA"/>
</dbReference>
<keyword evidence="3" id="KW-1185">Reference proteome</keyword>
<evidence type="ECO:0000313" key="1">
    <source>
        <dbReference type="EMBL" id="KAJ6809657.1"/>
    </source>
</evidence>
<protein>
    <submittedName>
        <fullName evidence="1">Serine/arginine repetitive matrix protein 1 isoform X1</fullName>
    </submittedName>
</protein>
<evidence type="ECO:0000313" key="3">
    <source>
        <dbReference type="Proteomes" id="UP001140949"/>
    </source>
</evidence>
<proteinExistence type="predicted"/>
<sequence length="14" mass="1438">MRLATALGASRPPP</sequence>
<evidence type="ECO:0000313" key="2">
    <source>
        <dbReference type="EMBL" id="KAJ6832943.1"/>
    </source>
</evidence>
<reference evidence="1" key="2">
    <citation type="submission" date="2023-04" db="EMBL/GenBank/DDBJ databases">
        <authorList>
            <person name="Bruccoleri R.E."/>
            <person name="Oakeley E.J."/>
            <person name="Faust A.-M."/>
            <person name="Dessus-Babus S."/>
            <person name="Altorfer M."/>
            <person name="Burckhardt D."/>
            <person name="Oertli M."/>
            <person name="Naumann U."/>
            <person name="Petersen F."/>
            <person name="Wong J."/>
        </authorList>
    </citation>
    <scope>NUCLEOTIDE SEQUENCE</scope>
    <source>
        <strain evidence="1">GSM-AAB239-AS_SAM_17_03QT</strain>
        <tissue evidence="1">Leaf</tissue>
    </source>
</reference>
<reference evidence="1" key="1">
    <citation type="journal article" date="2023" name="GigaByte">
        <title>Genome assembly of the bearded iris, Iris pallida Lam.</title>
        <authorList>
            <person name="Bruccoleri R.E."/>
            <person name="Oakeley E.J."/>
            <person name="Faust A.M.E."/>
            <person name="Altorfer M."/>
            <person name="Dessus-Babus S."/>
            <person name="Burckhardt D."/>
            <person name="Oertli M."/>
            <person name="Naumann U."/>
            <person name="Petersen F."/>
            <person name="Wong J."/>
        </authorList>
    </citation>
    <scope>NUCLEOTIDE SEQUENCE</scope>
    <source>
        <strain evidence="1">GSM-AAB239-AS_SAM_17_03QT</strain>
    </source>
</reference>
<comment type="caution">
    <text evidence="1">The sequence shown here is derived from an EMBL/GenBank/DDBJ whole genome shotgun (WGS) entry which is preliminary data.</text>
</comment>
<dbReference type="Proteomes" id="UP001140949">
    <property type="component" value="Unassembled WGS sequence"/>
</dbReference>